<dbReference type="Pfam" id="PF24968">
    <property type="entry name" value="DUF7770"/>
    <property type="match status" value="1"/>
</dbReference>
<gene>
    <name evidence="2" type="ORF">GX50_08603</name>
</gene>
<protein>
    <recommendedName>
        <fullName evidence="1">DUF7770 domain-containing protein</fullName>
    </recommendedName>
</protein>
<keyword evidence="3" id="KW-1185">Reference proteome</keyword>
<evidence type="ECO:0000313" key="2">
    <source>
        <dbReference type="EMBL" id="PGH28655.1"/>
    </source>
</evidence>
<dbReference type="STRING" id="73230.A0A2B7Z4Z1"/>
<proteinExistence type="predicted"/>
<name>A0A2B7Z4Z1_9EURO</name>
<dbReference type="InterPro" id="IPR056672">
    <property type="entry name" value="DUF7770"/>
</dbReference>
<reference evidence="2 3" key="1">
    <citation type="submission" date="2017-10" db="EMBL/GenBank/DDBJ databases">
        <title>Comparative genomics in systemic dimorphic fungi from Ajellomycetaceae.</title>
        <authorList>
            <person name="Munoz J.F."/>
            <person name="Mcewen J.G."/>
            <person name="Clay O.K."/>
            <person name="Cuomo C.A."/>
        </authorList>
    </citation>
    <scope>NUCLEOTIDE SEQUENCE [LARGE SCALE GENOMIC DNA]</scope>
    <source>
        <strain evidence="2 3">UAMH4076</strain>
    </source>
</reference>
<sequence>MARPQGMENWGASEFDLGDLGKKVSFIHLCAYPNEGNKGDDDSRPPTNHWAAFLQANGRGSIRFDMIPGDGADGLTGMLVIESKTYEFTNNATQRVSFATLGQSTVQTIADLVSRLGRDKYRFTENEEGCRYWIYTFISDLEGAGIVAAGSKGEAWDSLSRYWFHPPGSGSDAREVDEGTFL</sequence>
<dbReference type="Proteomes" id="UP000226031">
    <property type="component" value="Unassembled WGS sequence"/>
</dbReference>
<accession>A0A2B7Z4Z1</accession>
<feature type="domain" description="DUF7770" evidence="1">
    <location>
        <begin position="27"/>
        <end position="182"/>
    </location>
</feature>
<evidence type="ECO:0000313" key="3">
    <source>
        <dbReference type="Proteomes" id="UP000226031"/>
    </source>
</evidence>
<comment type="caution">
    <text evidence="2">The sequence shown here is derived from an EMBL/GenBank/DDBJ whole genome shotgun (WGS) entry which is preliminary data.</text>
</comment>
<organism evidence="2 3">
    <name type="scientific">[Emmonsia] crescens</name>
    <dbReference type="NCBI Taxonomy" id="73230"/>
    <lineage>
        <taxon>Eukaryota</taxon>
        <taxon>Fungi</taxon>
        <taxon>Dikarya</taxon>
        <taxon>Ascomycota</taxon>
        <taxon>Pezizomycotina</taxon>
        <taxon>Eurotiomycetes</taxon>
        <taxon>Eurotiomycetidae</taxon>
        <taxon>Onygenales</taxon>
        <taxon>Ajellomycetaceae</taxon>
        <taxon>Emergomyces</taxon>
    </lineage>
</organism>
<dbReference type="EMBL" id="PDND01000351">
    <property type="protein sequence ID" value="PGH28655.1"/>
    <property type="molecule type" value="Genomic_DNA"/>
</dbReference>
<dbReference type="VEuPathDB" id="FungiDB:EMCG_08934"/>
<evidence type="ECO:0000259" key="1">
    <source>
        <dbReference type="Pfam" id="PF24968"/>
    </source>
</evidence>
<dbReference type="AlphaFoldDB" id="A0A2B7Z4Z1"/>